<proteinExistence type="predicted"/>
<keyword evidence="2" id="KW-0378">Hydrolase</keyword>
<evidence type="ECO:0000259" key="1">
    <source>
        <dbReference type="Pfam" id="PF00561"/>
    </source>
</evidence>
<gene>
    <name evidence="2" type="ORF">E1267_02100</name>
</gene>
<dbReference type="EMBL" id="SMJZ01000004">
    <property type="protein sequence ID" value="TDC11010.1"/>
    <property type="molecule type" value="Genomic_DNA"/>
</dbReference>
<dbReference type="PANTHER" id="PTHR43722:SF1">
    <property type="entry name" value="PROLINE IMINOPEPTIDASE"/>
    <property type="match status" value="1"/>
</dbReference>
<dbReference type="RefSeq" id="WP_132329071.1">
    <property type="nucleotide sequence ID" value="NZ_SMJZ01000004.1"/>
</dbReference>
<dbReference type="Gene3D" id="3.40.50.1820">
    <property type="entry name" value="alpha/beta hydrolase"/>
    <property type="match status" value="1"/>
</dbReference>
<organism evidence="2 3">
    <name type="scientific">Nonomuraea longispora</name>
    <dbReference type="NCBI Taxonomy" id="1848320"/>
    <lineage>
        <taxon>Bacteria</taxon>
        <taxon>Bacillati</taxon>
        <taxon>Actinomycetota</taxon>
        <taxon>Actinomycetes</taxon>
        <taxon>Streptosporangiales</taxon>
        <taxon>Streptosporangiaceae</taxon>
        <taxon>Nonomuraea</taxon>
    </lineage>
</organism>
<dbReference type="GO" id="GO:0006508">
    <property type="term" value="P:proteolysis"/>
    <property type="evidence" value="ECO:0007669"/>
    <property type="project" value="InterPro"/>
</dbReference>
<dbReference type="SUPFAM" id="SSF53474">
    <property type="entry name" value="alpha/beta-Hydrolases"/>
    <property type="match status" value="1"/>
</dbReference>
<comment type="caution">
    <text evidence="2">The sequence shown here is derived from an EMBL/GenBank/DDBJ whole genome shotgun (WGS) entry which is preliminary data.</text>
</comment>
<accession>A0A4R4NSN1</accession>
<protein>
    <submittedName>
        <fullName evidence="2">Alpha/beta hydrolase</fullName>
    </submittedName>
</protein>
<name>A0A4R4NSN1_9ACTN</name>
<dbReference type="Pfam" id="PF00561">
    <property type="entry name" value="Abhydrolase_1"/>
    <property type="match status" value="1"/>
</dbReference>
<dbReference type="InterPro" id="IPR029058">
    <property type="entry name" value="AB_hydrolase_fold"/>
</dbReference>
<evidence type="ECO:0000313" key="2">
    <source>
        <dbReference type="EMBL" id="TDC11010.1"/>
    </source>
</evidence>
<dbReference type="GO" id="GO:0004177">
    <property type="term" value="F:aminopeptidase activity"/>
    <property type="evidence" value="ECO:0007669"/>
    <property type="project" value="UniProtKB-EC"/>
</dbReference>
<dbReference type="PANTHER" id="PTHR43722">
    <property type="entry name" value="PROLINE IMINOPEPTIDASE"/>
    <property type="match status" value="1"/>
</dbReference>
<dbReference type="OrthoDB" id="9796770at2"/>
<dbReference type="AlphaFoldDB" id="A0A4R4NSN1"/>
<evidence type="ECO:0000313" key="3">
    <source>
        <dbReference type="Proteomes" id="UP000295157"/>
    </source>
</evidence>
<dbReference type="Proteomes" id="UP000295157">
    <property type="component" value="Unassembled WGS sequence"/>
</dbReference>
<dbReference type="InterPro" id="IPR005944">
    <property type="entry name" value="Pro_iminopeptidase"/>
</dbReference>
<sequence>MLSIAVAATASAVIAVPAAGLFGYRRLRRTAHAKRLRITSPYGVEESGFARIGGIDQWISIRGEDHRNPVILELHGGPGATNLIFASRTRAWERHFTIVRWDMRGAGKTFGHSGADGQGDMSLRRLEHDALEVTQHIRARLGVDKVVLLACSFGSFVGLRLARNHPELYGAYVGTDQNINAGGRDHAAYRALLDRLDAAGKRKELAAVTAMGPDKSAWSVEDWSQYNKHTVGSDPLTFDTVKTVVVGSLLSSPLHSLRELPAYTKAMTFSQRVAPESATIDEWAEGTTFAIPFFIFQGEHDVITPPEPVRRFFNDVTAPVKDFTLIQDASHFASFRHPDQFLDLMLTKVRPLLTSQPITR</sequence>
<feature type="domain" description="AB hydrolase-1" evidence="1">
    <location>
        <begin position="69"/>
        <end position="338"/>
    </location>
</feature>
<dbReference type="InterPro" id="IPR000073">
    <property type="entry name" value="AB_hydrolase_1"/>
</dbReference>
<dbReference type="GO" id="GO:0005737">
    <property type="term" value="C:cytoplasm"/>
    <property type="evidence" value="ECO:0007669"/>
    <property type="project" value="InterPro"/>
</dbReference>
<reference evidence="2 3" key="1">
    <citation type="submission" date="2019-02" db="EMBL/GenBank/DDBJ databases">
        <title>Draft genome sequences of novel Actinobacteria.</title>
        <authorList>
            <person name="Sahin N."/>
            <person name="Ay H."/>
            <person name="Saygin H."/>
        </authorList>
    </citation>
    <scope>NUCLEOTIDE SEQUENCE [LARGE SCALE GENOMIC DNA]</scope>
    <source>
        <strain evidence="2 3">KC201</strain>
    </source>
</reference>
<keyword evidence="3" id="KW-1185">Reference proteome</keyword>